<feature type="repeat" description="WD" evidence="3">
    <location>
        <begin position="487"/>
        <end position="528"/>
    </location>
</feature>
<evidence type="ECO:0000259" key="5">
    <source>
        <dbReference type="Pfam" id="PF04366"/>
    </source>
</evidence>
<feature type="region of interest" description="Disordered" evidence="4">
    <location>
        <begin position="249"/>
        <end position="324"/>
    </location>
</feature>
<feature type="compositionally biased region" description="Acidic residues" evidence="4">
    <location>
        <begin position="1208"/>
        <end position="1224"/>
    </location>
</feature>
<dbReference type="STRING" id="3076.A0A2P6TGX0"/>
<feature type="repeat" description="WD" evidence="3">
    <location>
        <begin position="962"/>
        <end position="1003"/>
    </location>
</feature>
<feature type="repeat" description="WD" evidence="3">
    <location>
        <begin position="701"/>
        <end position="742"/>
    </location>
</feature>
<feature type="repeat" description="WD" evidence="3">
    <location>
        <begin position="571"/>
        <end position="612"/>
    </location>
</feature>
<dbReference type="Pfam" id="PF04910">
    <property type="entry name" value="Tcf25"/>
    <property type="match status" value="1"/>
</dbReference>
<dbReference type="InterPro" id="IPR019775">
    <property type="entry name" value="WD40_repeat_CS"/>
</dbReference>
<dbReference type="GO" id="GO:1990112">
    <property type="term" value="C:RQC complex"/>
    <property type="evidence" value="ECO:0007669"/>
    <property type="project" value="TreeGrafter"/>
</dbReference>
<dbReference type="EMBL" id="LHPG02000016">
    <property type="protein sequence ID" value="PRW33538.1"/>
    <property type="molecule type" value="Genomic_DNA"/>
</dbReference>
<dbReference type="Proteomes" id="UP000239899">
    <property type="component" value="Unassembled WGS sequence"/>
</dbReference>
<feature type="region of interest" description="Disordered" evidence="4">
    <location>
        <begin position="1594"/>
        <end position="1613"/>
    </location>
</feature>
<feature type="repeat" description="WD" evidence="3">
    <location>
        <begin position="743"/>
        <end position="784"/>
    </location>
</feature>
<organism evidence="7 8">
    <name type="scientific">Chlorella sorokiniana</name>
    <name type="common">Freshwater green alga</name>
    <dbReference type="NCBI Taxonomy" id="3076"/>
    <lineage>
        <taxon>Eukaryota</taxon>
        <taxon>Viridiplantae</taxon>
        <taxon>Chlorophyta</taxon>
        <taxon>core chlorophytes</taxon>
        <taxon>Trebouxiophyceae</taxon>
        <taxon>Chlorellales</taxon>
        <taxon>Chlorellaceae</taxon>
        <taxon>Chlorella clade</taxon>
        <taxon>Chlorella</taxon>
    </lineage>
</organism>
<name>A0A2P6TGX0_CHLSO</name>
<evidence type="ECO:0000313" key="8">
    <source>
        <dbReference type="Proteomes" id="UP000239899"/>
    </source>
</evidence>
<dbReference type="PANTHER" id="PTHR22684:SF0">
    <property type="entry name" value="RIBOSOME QUALITY CONTROL COMPLEX SUBUNIT TCF25"/>
    <property type="match status" value="1"/>
</dbReference>
<dbReference type="PRINTS" id="PR00320">
    <property type="entry name" value="GPROTEINBRPT"/>
</dbReference>
<dbReference type="InterPro" id="IPR015943">
    <property type="entry name" value="WD40/YVTN_repeat-like_dom_sf"/>
</dbReference>
<feature type="domain" description="APAF-1 helical" evidence="6">
    <location>
        <begin position="339"/>
        <end position="409"/>
    </location>
</feature>
<dbReference type="InterPro" id="IPR036322">
    <property type="entry name" value="WD40_repeat_dom_sf"/>
</dbReference>
<keyword evidence="2" id="KW-0677">Repeat</keyword>
<dbReference type="PROSITE" id="PS50082">
    <property type="entry name" value="WD_REPEATS_2"/>
    <property type="match status" value="12"/>
</dbReference>
<dbReference type="InterPro" id="IPR001680">
    <property type="entry name" value="WD40_rpt"/>
</dbReference>
<dbReference type="Gene3D" id="1.25.40.370">
    <property type="match status" value="1"/>
</dbReference>
<feature type="compositionally biased region" description="Low complexity" evidence="4">
    <location>
        <begin position="302"/>
        <end position="319"/>
    </location>
</feature>
<reference evidence="7 8" key="1">
    <citation type="journal article" date="2018" name="Plant J.">
        <title>Genome sequences of Chlorella sorokiniana UTEX 1602 and Micractinium conductrix SAG 241.80: implications to maltose excretion by a green alga.</title>
        <authorList>
            <person name="Arriola M.B."/>
            <person name="Velmurugan N."/>
            <person name="Zhang Y."/>
            <person name="Plunkett M.H."/>
            <person name="Hondzo H."/>
            <person name="Barney B.M."/>
        </authorList>
    </citation>
    <scope>NUCLEOTIDE SEQUENCE [LARGE SCALE GENOMIC DNA]</scope>
    <source>
        <strain evidence="8">UTEX 1602</strain>
    </source>
</reference>
<dbReference type="PANTHER" id="PTHR22684">
    <property type="entry name" value="NULP1-RELATED"/>
    <property type="match status" value="1"/>
</dbReference>
<dbReference type="SMART" id="SM00320">
    <property type="entry name" value="WD40"/>
    <property type="match status" value="15"/>
</dbReference>
<dbReference type="Pfam" id="PF17908">
    <property type="entry name" value="APAF1_C"/>
    <property type="match status" value="1"/>
</dbReference>
<evidence type="ECO:0000259" key="6">
    <source>
        <dbReference type="Pfam" id="PF17908"/>
    </source>
</evidence>
<feature type="repeat" description="WD" evidence="3">
    <location>
        <begin position="785"/>
        <end position="817"/>
    </location>
</feature>
<feature type="domain" description="Ysc84 actin-binding" evidence="5">
    <location>
        <begin position="1916"/>
        <end position="2037"/>
    </location>
</feature>
<dbReference type="InterPro" id="IPR007461">
    <property type="entry name" value="Ysc84_actin-binding"/>
</dbReference>
<evidence type="ECO:0000313" key="7">
    <source>
        <dbReference type="EMBL" id="PRW33538.1"/>
    </source>
</evidence>
<feature type="repeat" description="WD" evidence="3">
    <location>
        <begin position="826"/>
        <end position="862"/>
    </location>
</feature>
<dbReference type="Pfam" id="PF00400">
    <property type="entry name" value="WD40"/>
    <property type="match status" value="12"/>
</dbReference>
<evidence type="ECO:0000256" key="1">
    <source>
        <dbReference type="ARBA" id="ARBA00022574"/>
    </source>
</evidence>
<feature type="compositionally biased region" description="Basic residues" evidence="4">
    <location>
        <begin position="1246"/>
        <end position="1256"/>
    </location>
</feature>
<feature type="repeat" description="WD" evidence="3">
    <location>
        <begin position="529"/>
        <end position="570"/>
    </location>
</feature>
<dbReference type="PROSITE" id="PS00678">
    <property type="entry name" value="WD_REPEATS_1"/>
    <property type="match status" value="8"/>
</dbReference>
<gene>
    <name evidence="7" type="ORF">C2E21_7573</name>
</gene>
<dbReference type="PROSITE" id="PS50294">
    <property type="entry name" value="WD_REPEATS_REGION"/>
    <property type="match status" value="9"/>
</dbReference>
<comment type="caution">
    <text evidence="7">The sequence shown here is derived from an EMBL/GenBank/DDBJ whole genome shotgun (WGS) entry which is preliminary data.</text>
</comment>
<feature type="repeat" description="WD" evidence="3">
    <location>
        <begin position="1087"/>
        <end position="1128"/>
    </location>
</feature>
<keyword evidence="1 3" id="KW-0853">WD repeat</keyword>
<dbReference type="InterPro" id="IPR041452">
    <property type="entry name" value="APAF1_C"/>
</dbReference>
<evidence type="ECO:0000256" key="4">
    <source>
        <dbReference type="SAM" id="MobiDB-lite"/>
    </source>
</evidence>
<sequence length="2042" mass="216827">MSGVTNDWDQRPSADTPLPGASSGYKGSSLASDGGPAGARRRSRSEELRGSCDSAGGGRAGGHHHERRSEEGTASVYSAAGSARSSFALERASMEANRASLEAFQEAFASGPLMPPAAAPPHLSPPATPTAAPALTLLQLADAAQLPASLRDKFARLAVIPPNTPAPTSMLVKLWQTDAMDVKASLAALAAKGVLNVAQLPDGRVWCLPQAQQLQLLQAACRDLAPHFHRQLLDAYSCSVLPSIAEEGEASGSLGSQDLSAAGFPANGGSSGGSSRPHTPPGAPAFAGAAGTSPAYSPQQPPEAQGPARAAQAGQPAGQLHRGRPQHSLLRLPASRLQDIPDDGYILINLGHHLTAAGRHQQLRELLLDPDWLRRKLVAAGTTAVVADFRRFLLLDNCADVKLVLEAFQLSAAQAVAYPRSPGLLRCLMVGRLATAQLSPALQAWLAEQRVKCYEDGRAALHAYLPRCLVPLTPSLDQAGGLARLTLRGHASEVTKVLLTPSGTDAVTASTDGTARVWDLDIGDCVLLLEGHAGPINDMAITSDGSLVLTASEDGTARAFEMERGQCLRVLAGHTGAITALAMDPWARFVVTGSTDGTARVWDLSSARSIHTLRTGCRPEQGGVLCVALSPCTRFAILGCANNTARMYDVISGQCMGVMAAHTSWVSIVRFLPDGKKAITASHDGTARVWDLHTGQCRLAFEGHQGKINDLQLTEDGRLCATAGEDGTVRLWDVRTGACKRVLRGHKSWASSVALAPSADKLVTTSGDGTALAYSLESGDLLCAMEGHSAAVLGAIVTRKGRFAVTVSEDASVRVWDFAARLVQPPSFHEGRVYCMAGSSAGRVLATCGEDCYARLWDTERGTFKGPLQGHKVPIRWAAFSEDGHQLVTASPDRTVLLWDVPSLSLIRTVPVSGGSRLRSFAVSADLSRAVQCKWDSTVKVVDLQTGEQVSVLQKWGERDSATGHTSAVNQVLMTQDGQTVVTLSKDCTARVWDASTGACRHVLTGHTDSVLGGCIADAARLLATFGFDDCVRLWALDSGQCINCVKLPDTPQMVALSPDGWKVAVALTNASVVVLDVDDKAANPPWEFHSADITGLQFTADGAELVSVSMDASVCVWDAATGMPTGLFVGDCGFTCCWMDGCLDQLAVGTDRGIIRLAAMAGRAHKKLLAQQLAVAEPGLSSEAEEESSSEEEEAPAAPFNPFSLLTDDEDEGAQEQDSDDEQPSSPEAAPPPRPAAAAAAATKRASKSKKKGSSKRGGGEDSEEEAAADAKGKAAVDEEDLDAILQELNLQPSAAAAAQQQQQQSGGNAGGRPLLAVDMRQLKADEELKRMFGSRVVEEDEDEGGAGAFAGASRRVRRLAARGLLRRAALKPGAIINPRENWSRFDGGFSMELQGTTPDGRQRFGYAYSQAYQAVQDLYEECQATFDPNNIAALLQNHPYHLDALLTMHDLYRSMGEQAYAEEMLERALYALEMSWHPSFSPAAANVALPYSEQNAPLFICLFRYTQSLSRRGLHRTALEVCKLLLALDSDDPLGALCTIDYLALRAGRYDFLDRLAQQYGGDSSVTLLPNIAFSLALARWYQEQEASSSSKARGAKAGSSSSSSAAAGGGEQQSSADLLVKAVLLYPEAVVRLQRVLAGKGVGGDAAWAALLSRPLFAAASDGGSASLGHLIDIWVERQHLLWKAQPVQEWLRAACGRAAADDSLDLPDGLTAADWACVREQAWPASEENEYGHLRIHDYSDAVSRIPPEEIHGMAGAAQHQQVDMAALEAEMRALAQQIQAQPDMTEEELQQVHPLAALLRSLLPWVNLGQAPEYGADDDAAQQEQQQEAMSIKWGEELEVDASRALSVLQEVQKGEKKQQCKQSLVNASGVAFMCSFRMGVGITLGGGRGFVMGRLPDGRWSAPLFLMVDQAGVGISLGMTEVQSLIVLDKPQLAEWFAKEGVGLSAEATLAEPVEGGGKYRNLNDLAHEGTFRFSVAHGAIVDFSAQGSHYQLAHDKNTGLYGQAATVQDILGGQVETPTALKEVQAALDQIINAA</sequence>
<feature type="region of interest" description="Disordered" evidence="4">
    <location>
        <begin position="1179"/>
        <end position="1277"/>
    </location>
</feature>
<feature type="compositionally biased region" description="Acidic residues" evidence="4">
    <location>
        <begin position="1184"/>
        <end position="1196"/>
    </location>
</feature>
<accession>A0A2P6TGX0</accession>
<feature type="region of interest" description="Disordered" evidence="4">
    <location>
        <begin position="1"/>
        <end position="77"/>
    </location>
</feature>
<dbReference type="InterPro" id="IPR020472">
    <property type="entry name" value="WD40_PAC1"/>
</dbReference>
<dbReference type="InterPro" id="IPR006994">
    <property type="entry name" value="TCF25/Rqc1"/>
</dbReference>
<evidence type="ECO:0000256" key="3">
    <source>
        <dbReference type="PROSITE-ProRule" id="PRU00221"/>
    </source>
</evidence>
<dbReference type="Pfam" id="PF04366">
    <property type="entry name" value="Ysc84"/>
    <property type="match status" value="1"/>
</dbReference>
<dbReference type="SUPFAM" id="SSF50978">
    <property type="entry name" value="WD40 repeat-like"/>
    <property type="match status" value="3"/>
</dbReference>
<feature type="repeat" description="WD" evidence="3">
    <location>
        <begin position="659"/>
        <end position="700"/>
    </location>
</feature>
<feature type="compositionally biased region" description="Low complexity" evidence="4">
    <location>
        <begin position="284"/>
        <end position="295"/>
    </location>
</feature>
<dbReference type="Gene3D" id="2.130.10.10">
    <property type="entry name" value="YVTN repeat-like/Quinoprotein amine dehydrogenase"/>
    <property type="match status" value="5"/>
</dbReference>
<keyword evidence="8" id="KW-1185">Reference proteome</keyword>
<proteinExistence type="predicted"/>
<dbReference type="CDD" id="cd11524">
    <property type="entry name" value="SYLF"/>
    <property type="match status" value="1"/>
</dbReference>
<dbReference type="OrthoDB" id="538223at2759"/>
<protein>
    <submittedName>
        <fullName evidence="7">Transcription factor 25</fullName>
    </submittedName>
</protein>
<feature type="repeat" description="WD" evidence="3">
    <location>
        <begin position="1004"/>
        <end position="1045"/>
    </location>
</feature>
<evidence type="ECO:0000256" key="2">
    <source>
        <dbReference type="ARBA" id="ARBA00022737"/>
    </source>
</evidence>
<feature type="repeat" description="WD" evidence="3">
    <location>
        <begin position="868"/>
        <end position="909"/>
    </location>
</feature>
<dbReference type="CDD" id="cd00200">
    <property type="entry name" value="WD40"/>
    <property type="match status" value="3"/>
</dbReference>